<dbReference type="AlphaFoldDB" id="A0A5J5DMF3"/>
<dbReference type="InterPro" id="IPR000504">
    <property type="entry name" value="RRM_dom"/>
</dbReference>
<evidence type="ECO:0000313" key="6">
    <source>
        <dbReference type="EMBL" id="KAA8594378.1"/>
    </source>
</evidence>
<dbReference type="Gene3D" id="1.10.287.210">
    <property type="match status" value="1"/>
</dbReference>
<sequence length="276" mass="30806">MPVSSTSPGLWPYNTTLQKAICLMGLATHHGRRRRAETHQRNGVAEPHSVRLNASQGGVCKIKEDTCCTFVPDQMTSGGTIYDALNNLTDLGKYVADPTHGYSRGLCEKTPSLLWAYGCWRLQNRQTPQRMPELQQEGVVSLPIAVSDMEGDGSQTTSGSPNDSQHDPGKMFIGGLSWQTSPDSLRDYFSKFGEIRECMVMRDPTTKRSRGFGFITFADAASVDKVLAHSHHELDSKMFLFSGTRRTPVTRRDSISVDFVEIQEEIQAEDEDPWWS</sequence>
<dbReference type="PANTHER" id="PTHR48032">
    <property type="entry name" value="RNA-BINDING PROTEIN MUSASHI HOMOLOG RBP6"/>
    <property type="match status" value="1"/>
</dbReference>
<dbReference type="GO" id="GO:0007417">
    <property type="term" value="P:central nervous system development"/>
    <property type="evidence" value="ECO:0007669"/>
    <property type="project" value="TreeGrafter"/>
</dbReference>
<dbReference type="Pfam" id="PF00076">
    <property type="entry name" value="RRM_1"/>
    <property type="match status" value="1"/>
</dbReference>
<dbReference type="GO" id="GO:0003729">
    <property type="term" value="F:mRNA binding"/>
    <property type="evidence" value="ECO:0007669"/>
    <property type="project" value="TreeGrafter"/>
</dbReference>
<feature type="domain" description="RRM" evidence="5">
    <location>
        <begin position="169"/>
        <end position="254"/>
    </location>
</feature>
<dbReference type="InterPro" id="IPR012677">
    <property type="entry name" value="Nucleotide-bd_a/b_plait_sf"/>
</dbReference>
<evidence type="ECO:0000256" key="4">
    <source>
        <dbReference type="SAM" id="MobiDB-lite"/>
    </source>
</evidence>
<keyword evidence="1" id="KW-0677">Repeat</keyword>
<evidence type="ECO:0000256" key="1">
    <source>
        <dbReference type="ARBA" id="ARBA00022737"/>
    </source>
</evidence>
<dbReference type="PANTHER" id="PTHR48032:SF10">
    <property type="entry name" value="RNA-BINDING PROTEIN MUSASHI HOMOLOG 2"/>
    <property type="match status" value="1"/>
</dbReference>
<reference evidence="6 7" key="1">
    <citation type="submission" date="2019-08" db="EMBL/GenBank/DDBJ databases">
        <title>A chromosome-level genome assembly, high-density linkage maps, and genome scans reveal the genomic architecture of hybrid incompatibilities underlying speciation via character displacement in darters (Percidae: Etheostominae).</title>
        <authorList>
            <person name="Moran R.L."/>
            <person name="Catchen J.M."/>
            <person name="Fuller R.C."/>
        </authorList>
    </citation>
    <scope>NUCLEOTIDE SEQUENCE [LARGE SCALE GENOMIC DNA]</scope>
    <source>
        <strain evidence="6">EspeVRDwgs_2016</strain>
        <tissue evidence="6">Muscle</tissue>
    </source>
</reference>
<dbReference type="FunFam" id="3.30.70.330:FF:000025">
    <property type="entry name" value="RNA-binding protein Musashi homolog 2 isoform X1"/>
    <property type="match status" value="1"/>
</dbReference>
<accession>A0A5J5DMF3</accession>
<dbReference type="GO" id="GO:0005737">
    <property type="term" value="C:cytoplasm"/>
    <property type="evidence" value="ECO:0007669"/>
    <property type="project" value="TreeGrafter"/>
</dbReference>
<keyword evidence="2 3" id="KW-0694">RNA-binding</keyword>
<name>A0A5J5DMF3_9PERO</name>
<feature type="compositionally biased region" description="Polar residues" evidence="4">
    <location>
        <begin position="153"/>
        <end position="163"/>
    </location>
</feature>
<keyword evidence="7" id="KW-1185">Reference proteome</keyword>
<comment type="caution">
    <text evidence="6">The sequence shown here is derived from an EMBL/GenBank/DDBJ whole genome shotgun (WGS) entry which is preliminary data.</text>
</comment>
<protein>
    <recommendedName>
        <fullName evidence="5">RRM domain-containing protein</fullName>
    </recommendedName>
</protein>
<dbReference type="Proteomes" id="UP000327493">
    <property type="component" value="Chromosome 3"/>
</dbReference>
<feature type="region of interest" description="Disordered" evidence="4">
    <location>
        <begin position="148"/>
        <end position="175"/>
    </location>
</feature>
<dbReference type="SUPFAM" id="SSF54928">
    <property type="entry name" value="RNA-binding domain, RBD"/>
    <property type="match status" value="1"/>
</dbReference>
<gene>
    <name evidence="6" type="ORF">FQN60_005212</name>
</gene>
<dbReference type="SMART" id="SM00360">
    <property type="entry name" value="RRM"/>
    <property type="match status" value="1"/>
</dbReference>
<dbReference type="EMBL" id="VOFY01000003">
    <property type="protein sequence ID" value="KAA8594378.1"/>
    <property type="molecule type" value="Genomic_DNA"/>
</dbReference>
<dbReference type="InterPro" id="IPR035979">
    <property type="entry name" value="RBD_domain_sf"/>
</dbReference>
<proteinExistence type="predicted"/>
<dbReference type="GO" id="GO:0006417">
    <property type="term" value="P:regulation of translation"/>
    <property type="evidence" value="ECO:0007669"/>
    <property type="project" value="TreeGrafter"/>
</dbReference>
<evidence type="ECO:0000313" key="7">
    <source>
        <dbReference type="Proteomes" id="UP000327493"/>
    </source>
</evidence>
<evidence type="ECO:0000256" key="2">
    <source>
        <dbReference type="ARBA" id="ARBA00022884"/>
    </source>
</evidence>
<evidence type="ECO:0000256" key="3">
    <source>
        <dbReference type="PROSITE-ProRule" id="PRU00176"/>
    </source>
</evidence>
<evidence type="ECO:0000259" key="5">
    <source>
        <dbReference type="PROSITE" id="PS50102"/>
    </source>
</evidence>
<dbReference type="Gene3D" id="3.30.70.330">
    <property type="match status" value="1"/>
</dbReference>
<dbReference type="PROSITE" id="PS50102">
    <property type="entry name" value="RRM"/>
    <property type="match status" value="1"/>
</dbReference>
<organism evidence="6 7">
    <name type="scientific">Etheostoma spectabile</name>
    <name type="common">orangethroat darter</name>
    <dbReference type="NCBI Taxonomy" id="54343"/>
    <lineage>
        <taxon>Eukaryota</taxon>
        <taxon>Metazoa</taxon>
        <taxon>Chordata</taxon>
        <taxon>Craniata</taxon>
        <taxon>Vertebrata</taxon>
        <taxon>Euteleostomi</taxon>
        <taxon>Actinopterygii</taxon>
        <taxon>Neopterygii</taxon>
        <taxon>Teleostei</taxon>
        <taxon>Neoteleostei</taxon>
        <taxon>Acanthomorphata</taxon>
        <taxon>Eupercaria</taxon>
        <taxon>Perciformes</taxon>
        <taxon>Percoidei</taxon>
        <taxon>Percidae</taxon>
        <taxon>Etheostomatinae</taxon>
        <taxon>Etheostoma</taxon>
    </lineage>
</organism>